<evidence type="ECO:0000313" key="9">
    <source>
        <dbReference type="EMBL" id="CAD9458571.1"/>
    </source>
</evidence>
<dbReference type="PANTHER" id="PTHR12964:SF0">
    <property type="entry name" value="NADH DEHYDROGENASE [UBIQUINONE] 1 ALPHA SUBCOMPLEX SUBUNIT 6"/>
    <property type="match status" value="1"/>
</dbReference>
<organism evidence="9">
    <name type="scientific">Octactis speculum</name>
    <dbReference type="NCBI Taxonomy" id="3111310"/>
    <lineage>
        <taxon>Eukaryota</taxon>
        <taxon>Sar</taxon>
        <taxon>Stramenopiles</taxon>
        <taxon>Ochrophyta</taxon>
        <taxon>Dictyochophyceae</taxon>
        <taxon>Dictyochales</taxon>
        <taxon>Dictyochaceae</taxon>
        <taxon>Octactis</taxon>
    </lineage>
</organism>
<keyword evidence="7" id="KW-0496">Mitochondrion</keyword>
<evidence type="ECO:0008006" key="10">
    <source>
        <dbReference type="Google" id="ProtNLM"/>
    </source>
</evidence>
<dbReference type="GO" id="GO:0006979">
    <property type="term" value="P:response to oxidative stress"/>
    <property type="evidence" value="ECO:0007669"/>
    <property type="project" value="TreeGrafter"/>
</dbReference>
<dbReference type="EMBL" id="HBGS01045775">
    <property type="protein sequence ID" value="CAD9458571.1"/>
    <property type="molecule type" value="Transcribed_RNA"/>
</dbReference>
<evidence type="ECO:0000256" key="3">
    <source>
        <dbReference type="ARBA" id="ARBA00022448"/>
    </source>
</evidence>
<dbReference type="AlphaFoldDB" id="A0A7S2GK57"/>
<keyword evidence="5" id="KW-0999">Mitochondrion inner membrane</keyword>
<evidence type="ECO:0000256" key="4">
    <source>
        <dbReference type="ARBA" id="ARBA00022660"/>
    </source>
</evidence>
<gene>
    <name evidence="9" type="ORF">DSPE1174_LOCUS23689</name>
</gene>
<keyword evidence="8" id="KW-0472">Membrane</keyword>
<accession>A0A7S2GK57</accession>
<evidence type="ECO:0000256" key="1">
    <source>
        <dbReference type="ARBA" id="ARBA00004443"/>
    </source>
</evidence>
<comment type="subcellular location">
    <subcellularLocation>
        <location evidence="1">Mitochondrion inner membrane</location>
        <topology evidence="1">Peripheral membrane protein</topology>
        <orientation evidence="1">Matrix side</orientation>
    </subcellularLocation>
</comment>
<name>A0A7S2GK57_9STRA</name>
<comment type="similarity">
    <text evidence="2">Belongs to the complex I LYR family.</text>
</comment>
<dbReference type="GO" id="GO:0005743">
    <property type="term" value="C:mitochondrial inner membrane"/>
    <property type="evidence" value="ECO:0007669"/>
    <property type="project" value="UniProtKB-SubCell"/>
</dbReference>
<proteinExistence type="inferred from homology"/>
<dbReference type="PANTHER" id="PTHR12964">
    <property type="entry name" value="NADH-UBIQUINONE OXIDOREDUCTASE B14 SUBUNIT"/>
    <property type="match status" value="1"/>
</dbReference>
<evidence type="ECO:0000256" key="6">
    <source>
        <dbReference type="ARBA" id="ARBA00022982"/>
    </source>
</evidence>
<evidence type="ECO:0000256" key="8">
    <source>
        <dbReference type="ARBA" id="ARBA00023136"/>
    </source>
</evidence>
<reference evidence="9" key="1">
    <citation type="submission" date="2021-01" db="EMBL/GenBank/DDBJ databases">
        <authorList>
            <person name="Corre E."/>
            <person name="Pelletier E."/>
            <person name="Niang G."/>
            <person name="Scheremetjew M."/>
            <person name="Finn R."/>
            <person name="Kale V."/>
            <person name="Holt S."/>
            <person name="Cochrane G."/>
            <person name="Meng A."/>
            <person name="Brown T."/>
            <person name="Cohen L."/>
        </authorList>
    </citation>
    <scope>NUCLEOTIDE SEQUENCE</scope>
    <source>
        <strain evidence="9">CCMP1381</strain>
    </source>
</reference>
<keyword evidence="4" id="KW-0679">Respiratory chain</keyword>
<sequence>MNPVSLTTVVLPARKVVQGHAGKQSIKLFRDIAKEVPRCLQIFDIDIPPKVIRSRIADMIRKNGHVEDNRVVAMLVQKGYLELEETCLQYKTRHQLLQKIDPPPLDVKDDFVTQMMKSKEKMSIS</sequence>
<evidence type="ECO:0000256" key="2">
    <source>
        <dbReference type="ARBA" id="ARBA00009508"/>
    </source>
</evidence>
<keyword evidence="6" id="KW-0249">Electron transport</keyword>
<evidence type="ECO:0000256" key="7">
    <source>
        <dbReference type="ARBA" id="ARBA00023128"/>
    </source>
</evidence>
<dbReference type="InterPro" id="IPR016488">
    <property type="entry name" value="NADH_Ub_cplx-1_asu_su-6"/>
</dbReference>
<protein>
    <recommendedName>
        <fullName evidence="10">NADH dehydrogenase [ubiquinone] 1 alpha subcomplex subunit 6</fullName>
    </recommendedName>
</protein>
<evidence type="ECO:0000256" key="5">
    <source>
        <dbReference type="ARBA" id="ARBA00022792"/>
    </source>
</evidence>
<keyword evidence="3" id="KW-0813">Transport</keyword>